<evidence type="ECO:0000313" key="15">
    <source>
        <dbReference type="Proteomes" id="UP001056035"/>
    </source>
</evidence>
<feature type="domain" description="HAMP" evidence="13">
    <location>
        <begin position="174"/>
        <end position="227"/>
    </location>
</feature>
<evidence type="ECO:0000256" key="6">
    <source>
        <dbReference type="ARBA" id="ARBA00022692"/>
    </source>
</evidence>
<dbReference type="Pfam" id="PF00672">
    <property type="entry name" value="HAMP"/>
    <property type="match status" value="1"/>
</dbReference>
<evidence type="ECO:0000259" key="13">
    <source>
        <dbReference type="PROSITE" id="PS50885"/>
    </source>
</evidence>
<dbReference type="InterPro" id="IPR003661">
    <property type="entry name" value="HisK_dim/P_dom"/>
</dbReference>
<dbReference type="SUPFAM" id="SSF55874">
    <property type="entry name" value="ATPase domain of HSP90 chaperone/DNA topoisomerase II/histidine kinase"/>
    <property type="match status" value="1"/>
</dbReference>
<dbReference type="InterPro" id="IPR004358">
    <property type="entry name" value="Sig_transdc_His_kin-like_C"/>
</dbReference>
<dbReference type="RefSeq" id="WP_254572144.1">
    <property type="nucleotide sequence ID" value="NZ_CP098502.1"/>
</dbReference>
<keyword evidence="8 11" id="KW-1133">Transmembrane helix</keyword>
<evidence type="ECO:0000256" key="10">
    <source>
        <dbReference type="ARBA" id="ARBA00023136"/>
    </source>
</evidence>
<evidence type="ECO:0000256" key="1">
    <source>
        <dbReference type="ARBA" id="ARBA00000085"/>
    </source>
</evidence>
<dbReference type="Gene3D" id="1.10.287.130">
    <property type="match status" value="1"/>
</dbReference>
<name>A0ABY5DV69_9ACTN</name>
<dbReference type="SUPFAM" id="SSF158472">
    <property type="entry name" value="HAMP domain-like"/>
    <property type="match status" value="1"/>
</dbReference>
<keyword evidence="9" id="KW-0902">Two-component regulatory system</keyword>
<proteinExistence type="predicted"/>
<evidence type="ECO:0000256" key="2">
    <source>
        <dbReference type="ARBA" id="ARBA00004236"/>
    </source>
</evidence>
<dbReference type="PANTHER" id="PTHR45436:SF5">
    <property type="entry name" value="SENSOR HISTIDINE KINASE TRCS"/>
    <property type="match status" value="1"/>
</dbReference>
<evidence type="ECO:0000256" key="4">
    <source>
        <dbReference type="ARBA" id="ARBA00022553"/>
    </source>
</evidence>
<dbReference type="GO" id="GO:0016301">
    <property type="term" value="F:kinase activity"/>
    <property type="evidence" value="ECO:0007669"/>
    <property type="project" value="UniProtKB-KW"/>
</dbReference>
<evidence type="ECO:0000256" key="5">
    <source>
        <dbReference type="ARBA" id="ARBA00022679"/>
    </source>
</evidence>
<keyword evidence="10 11" id="KW-0472">Membrane</keyword>
<dbReference type="InterPro" id="IPR050428">
    <property type="entry name" value="TCS_sensor_his_kinase"/>
</dbReference>
<dbReference type="EC" id="2.7.13.3" evidence="3"/>
<dbReference type="InterPro" id="IPR036890">
    <property type="entry name" value="HATPase_C_sf"/>
</dbReference>
<comment type="catalytic activity">
    <reaction evidence="1">
        <text>ATP + protein L-histidine = ADP + protein N-phospho-L-histidine.</text>
        <dbReference type="EC" id="2.7.13.3"/>
    </reaction>
</comment>
<dbReference type="PROSITE" id="PS50109">
    <property type="entry name" value="HIS_KIN"/>
    <property type="match status" value="1"/>
</dbReference>
<dbReference type="InterPro" id="IPR003594">
    <property type="entry name" value="HATPase_dom"/>
</dbReference>
<feature type="domain" description="Histidine kinase" evidence="12">
    <location>
        <begin position="242"/>
        <end position="460"/>
    </location>
</feature>
<keyword evidence="15" id="KW-1185">Reference proteome</keyword>
<dbReference type="SMART" id="SM00304">
    <property type="entry name" value="HAMP"/>
    <property type="match status" value="1"/>
</dbReference>
<dbReference type="Pfam" id="PF02518">
    <property type="entry name" value="HATPase_c"/>
    <property type="match status" value="1"/>
</dbReference>
<dbReference type="SUPFAM" id="SSF47384">
    <property type="entry name" value="Homodimeric domain of signal transducing histidine kinase"/>
    <property type="match status" value="1"/>
</dbReference>
<dbReference type="SMART" id="SM00388">
    <property type="entry name" value="HisKA"/>
    <property type="match status" value="1"/>
</dbReference>
<protein>
    <recommendedName>
        <fullName evidence="3">histidine kinase</fullName>
        <ecNumber evidence="3">2.7.13.3</ecNumber>
    </recommendedName>
</protein>
<organism evidence="14 15">
    <name type="scientific">Paraconexibacter antarcticus</name>
    <dbReference type="NCBI Taxonomy" id="2949664"/>
    <lineage>
        <taxon>Bacteria</taxon>
        <taxon>Bacillati</taxon>
        <taxon>Actinomycetota</taxon>
        <taxon>Thermoleophilia</taxon>
        <taxon>Solirubrobacterales</taxon>
        <taxon>Paraconexibacteraceae</taxon>
        <taxon>Paraconexibacter</taxon>
    </lineage>
</organism>
<dbReference type="InterPro" id="IPR036097">
    <property type="entry name" value="HisK_dim/P_sf"/>
</dbReference>
<evidence type="ECO:0000259" key="12">
    <source>
        <dbReference type="PROSITE" id="PS50109"/>
    </source>
</evidence>
<dbReference type="Proteomes" id="UP001056035">
    <property type="component" value="Chromosome"/>
</dbReference>
<evidence type="ECO:0000256" key="7">
    <source>
        <dbReference type="ARBA" id="ARBA00022777"/>
    </source>
</evidence>
<dbReference type="Pfam" id="PF00512">
    <property type="entry name" value="HisKA"/>
    <property type="match status" value="1"/>
</dbReference>
<dbReference type="SMART" id="SM00387">
    <property type="entry name" value="HATPase_c"/>
    <property type="match status" value="1"/>
</dbReference>
<accession>A0ABY5DV69</accession>
<dbReference type="CDD" id="cd00075">
    <property type="entry name" value="HATPase"/>
    <property type="match status" value="1"/>
</dbReference>
<dbReference type="InterPro" id="IPR005467">
    <property type="entry name" value="His_kinase_dom"/>
</dbReference>
<dbReference type="CDD" id="cd06225">
    <property type="entry name" value="HAMP"/>
    <property type="match status" value="1"/>
</dbReference>
<dbReference type="Gene3D" id="3.30.565.10">
    <property type="entry name" value="Histidine kinase-like ATPase, C-terminal domain"/>
    <property type="match status" value="1"/>
</dbReference>
<dbReference type="PRINTS" id="PR00344">
    <property type="entry name" value="BCTRLSENSOR"/>
</dbReference>
<gene>
    <name evidence="14" type="ORF">NBH00_04425</name>
</gene>
<dbReference type="InterPro" id="IPR003660">
    <property type="entry name" value="HAMP_dom"/>
</dbReference>
<dbReference type="EMBL" id="CP098502">
    <property type="protein sequence ID" value="UTI65464.1"/>
    <property type="molecule type" value="Genomic_DNA"/>
</dbReference>
<sequence>MRNLRGRLTLLVLAVLTGILAVAGVLVTRDVGRSERRVIDDRLRRTADLSLASAQSALQEGLPGVDKRLDAVLRATGSSLRLSLAGKPLVQSGASLPKDLQVPLGFSTRHIDGRDVRLYATSLRSADLGGLARLVVGSSLRQVEHRQTALRRKMLGLGALMLLVSGLGVFFAADAILRPLKRLRGATARIGGDGDLHERVPVDGPLELRGLAGDFNDMLVRLERSADERAAALAATRRFAADAGHELRTPLTSVQASLSIIARHPGMDPAQRTQLAEDALADQRRLVHLLDGLQALARGDANPVEHASVDLGEVVDAALQAARTRHPDVTWEADVAGAEPGGALVVRGWDPGLRLLADNLIGNAARHGRPGGTVRVTLGPDGPGGAPVLTVEDDGDGVAPEDRERIFEPFARAAATDGPGSGLGLALVAQQVGHHGAAITVDTSPALGGARFTVRWAPQRTAPSNVTAKAAKPSGV</sequence>
<evidence type="ECO:0000256" key="3">
    <source>
        <dbReference type="ARBA" id="ARBA00012438"/>
    </source>
</evidence>
<keyword evidence="5" id="KW-0808">Transferase</keyword>
<evidence type="ECO:0000256" key="9">
    <source>
        <dbReference type="ARBA" id="ARBA00023012"/>
    </source>
</evidence>
<dbReference type="CDD" id="cd00082">
    <property type="entry name" value="HisKA"/>
    <property type="match status" value="1"/>
</dbReference>
<feature type="transmembrane region" description="Helical" evidence="11">
    <location>
        <begin position="154"/>
        <end position="177"/>
    </location>
</feature>
<evidence type="ECO:0000313" key="14">
    <source>
        <dbReference type="EMBL" id="UTI65464.1"/>
    </source>
</evidence>
<keyword evidence="4" id="KW-0597">Phosphoprotein</keyword>
<keyword evidence="6 11" id="KW-0812">Transmembrane</keyword>
<comment type="subcellular location">
    <subcellularLocation>
        <location evidence="2">Cell membrane</location>
    </subcellularLocation>
</comment>
<dbReference type="Gene3D" id="6.10.340.10">
    <property type="match status" value="1"/>
</dbReference>
<evidence type="ECO:0000256" key="8">
    <source>
        <dbReference type="ARBA" id="ARBA00022989"/>
    </source>
</evidence>
<evidence type="ECO:0000256" key="11">
    <source>
        <dbReference type="SAM" id="Phobius"/>
    </source>
</evidence>
<dbReference type="PROSITE" id="PS50885">
    <property type="entry name" value="HAMP"/>
    <property type="match status" value="1"/>
</dbReference>
<reference evidence="14 15" key="1">
    <citation type="submission" date="2022-06" db="EMBL/GenBank/DDBJ databases">
        <title>Paraconexibacter antarcticus.</title>
        <authorList>
            <person name="Kim C.S."/>
        </authorList>
    </citation>
    <scope>NUCLEOTIDE SEQUENCE [LARGE SCALE GENOMIC DNA]</scope>
    <source>
        <strain evidence="14 15">02-257</strain>
    </source>
</reference>
<dbReference type="PANTHER" id="PTHR45436">
    <property type="entry name" value="SENSOR HISTIDINE KINASE YKOH"/>
    <property type="match status" value="1"/>
</dbReference>
<keyword evidence="7 14" id="KW-0418">Kinase</keyword>